<dbReference type="GO" id="GO:0008270">
    <property type="term" value="F:zinc ion binding"/>
    <property type="evidence" value="ECO:0007669"/>
    <property type="project" value="UniProtKB-KW"/>
</dbReference>
<protein>
    <recommendedName>
        <fullName evidence="5">RING-type domain-containing protein</fullName>
    </recommendedName>
</protein>
<reference evidence="7" key="1">
    <citation type="journal article" date="2011" name="PLoS Genet.">
        <title>The genome sequence of the leaf-cutter ant Atta cephalotes reveals insights into its obligate symbiotic lifestyle.</title>
        <authorList>
            <person name="Suen G."/>
            <person name="Teiling C."/>
            <person name="Li L."/>
            <person name="Holt C."/>
            <person name="Abouheif E."/>
            <person name="Bornberg-Bauer E."/>
            <person name="Bouffard P."/>
            <person name="Caldera E.J."/>
            <person name="Cash E."/>
            <person name="Cavanaugh A."/>
            <person name="Denas O."/>
            <person name="Elhaik E."/>
            <person name="Fave M.J."/>
            <person name="Gadau J."/>
            <person name="Gibson J.D."/>
            <person name="Graur D."/>
            <person name="Grubbs K.J."/>
            <person name="Hagen D.E."/>
            <person name="Harkins T.T."/>
            <person name="Helmkampf M."/>
            <person name="Hu H."/>
            <person name="Johnson B.R."/>
            <person name="Kim J."/>
            <person name="Marsh S.E."/>
            <person name="Moeller J.A."/>
            <person name="Munoz-Torres M.C."/>
            <person name="Murphy M.C."/>
            <person name="Naughton M.C."/>
            <person name="Nigam S."/>
            <person name="Overson R."/>
            <person name="Rajakumar R."/>
            <person name="Reese J.T."/>
            <person name="Scott J.J."/>
            <person name="Smith C.R."/>
            <person name="Tao S."/>
            <person name="Tsutsui N.D."/>
            <person name="Viljakainen L."/>
            <person name="Wissler L."/>
            <person name="Yandell M.D."/>
            <person name="Zimmer F."/>
            <person name="Taylor J."/>
            <person name="Slater S.C."/>
            <person name="Clifton S.W."/>
            <person name="Warren W.C."/>
            <person name="Elsik C.G."/>
            <person name="Smith C.D."/>
            <person name="Weinstock G.M."/>
            <person name="Gerardo N.M."/>
            <person name="Currie C.R."/>
        </authorList>
    </citation>
    <scope>NUCLEOTIDE SEQUENCE [LARGE SCALE GENOMIC DNA]</scope>
</reference>
<dbReference type="STRING" id="12957.A0A158NEW3"/>
<keyword evidence="7" id="KW-1185">Reference proteome</keyword>
<dbReference type="GO" id="GO:0007131">
    <property type="term" value="P:reciprocal meiotic recombination"/>
    <property type="evidence" value="ECO:0007669"/>
    <property type="project" value="InterPro"/>
</dbReference>
<gene>
    <name evidence="6" type="primary">105619151</name>
</gene>
<evidence type="ECO:0000256" key="4">
    <source>
        <dbReference type="PROSITE-ProRule" id="PRU00175"/>
    </source>
</evidence>
<accession>A0A158NEW3</accession>
<evidence type="ECO:0000259" key="5">
    <source>
        <dbReference type="PROSITE" id="PS50089"/>
    </source>
</evidence>
<evidence type="ECO:0000256" key="1">
    <source>
        <dbReference type="ARBA" id="ARBA00022771"/>
    </source>
</evidence>
<dbReference type="InParanoid" id="A0A158NEW3"/>
<dbReference type="KEGG" id="acep:105619151"/>
<evidence type="ECO:0000256" key="3">
    <source>
        <dbReference type="ARBA" id="ARBA00023254"/>
    </source>
</evidence>
<reference evidence="6" key="2">
    <citation type="submission" date="2016-04" db="UniProtKB">
        <authorList>
            <consortium name="EnsemblMetazoa"/>
        </authorList>
    </citation>
    <scope>IDENTIFICATION</scope>
</reference>
<dbReference type="AlphaFoldDB" id="A0A158NEW3"/>
<dbReference type="GO" id="GO:0000795">
    <property type="term" value="C:synaptonemal complex"/>
    <property type="evidence" value="ECO:0007669"/>
    <property type="project" value="InterPro"/>
</dbReference>
<dbReference type="GO" id="GO:0016925">
    <property type="term" value="P:protein sumoylation"/>
    <property type="evidence" value="ECO:0007669"/>
    <property type="project" value="TreeGrafter"/>
</dbReference>
<dbReference type="InterPro" id="IPR001841">
    <property type="entry name" value="Znf_RING"/>
</dbReference>
<dbReference type="GO" id="GO:0019789">
    <property type="term" value="F:SUMO transferase activity"/>
    <property type="evidence" value="ECO:0007669"/>
    <property type="project" value="InterPro"/>
</dbReference>
<keyword evidence="1 4" id="KW-0863">Zinc-finger</keyword>
<dbReference type="Pfam" id="PF14634">
    <property type="entry name" value="zf-RING_5"/>
    <property type="match status" value="1"/>
</dbReference>
<keyword evidence="3" id="KW-0469">Meiosis</keyword>
<dbReference type="InterPro" id="IPR042123">
    <property type="entry name" value="Zip3/RNF212-like"/>
</dbReference>
<dbReference type="GO" id="GO:0007129">
    <property type="term" value="P:homologous chromosome pairing at meiosis"/>
    <property type="evidence" value="ECO:0007669"/>
    <property type="project" value="TreeGrafter"/>
</dbReference>
<dbReference type="OrthoDB" id="2535391at2759"/>
<evidence type="ECO:0000313" key="6">
    <source>
        <dbReference type="EnsemblMetazoa" id="XP_012056071.1"/>
    </source>
</evidence>
<dbReference type="InterPro" id="IPR013083">
    <property type="entry name" value="Znf_RING/FYVE/PHD"/>
</dbReference>
<feature type="domain" description="RING-type" evidence="5">
    <location>
        <begin position="6"/>
        <end position="45"/>
    </location>
</feature>
<sequence>MNMLICNKCFTPLYRGKRPYYITQCGHISCQTCLQQFEKQCPQCQRIGTISLALEEPLIPKLTPFFHTSIAETMEMLLKVDSFRNNQFKILMQRFQELDKKYEVLKTRYWLDRRNLRALTEKYVTSKKANEKLEKKLLFIQMGNKETPRSRIEMPMTDSGIFSNQSNTGYSLASSMNFMNSAGITPPIRTPEKKFYRTADGFRIPVNRKLPAKSVASSMLS</sequence>
<dbReference type="EnsemblMetazoa" id="XM_012200681.1">
    <property type="protein sequence ID" value="XP_012056071.1"/>
    <property type="gene ID" value="LOC105619151"/>
</dbReference>
<organism evidence="6 7">
    <name type="scientific">Atta cephalotes</name>
    <name type="common">Leafcutter ant</name>
    <dbReference type="NCBI Taxonomy" id="12957"/>
    <lineage>
        <taxon>Eukaryota</taxon>
        <taxon>Metazoa</taxon>
        <taxon>Ecdysozoa</taxon>
        <taxon>Arthropoda</taxon>
        <taxon>Hexapoda</taxon>
        <taxon>Insecta</taxon>
        <taxon>Pterygota</taxon>
        <taxon>Neoptera</taxon>
        <taxon>Endopterygota</taxon>
        <taxon>Hymenoptera</taxon>
        <taxon>Apocrita</taxon>
        <taxon>Aculeata</taxon>
        <taxon>Formicoidea</taxon>
        <taxon>Formicidae</taxon>
        <taxon>Myrmicinae</taxon>
        <taxon>Atta</taxon>
    </lineage>
</organism>
<dbReference type="SUPFAM" id="SSF57850">
    <property type="entry name" value="RING/U-box"/>
    <property type="match status" value="1"/>
</dbReference>
<evidence type="ECO:0000256" key="2">
    <source>
        <dbReference type="ARBA" id="ARBA00022833"/>
    </source>
</evidence>
<evidence type="ECO:0000313" key="7">
    <source>
        <dbReference type="Proteomes" id="UP000005205"/>
    </source>
</evidence>
<dbReference type="EMBL" id="ADTU01013257">
    <property type="status" value="NOT_ANNOTATED_CDS"/>
    <property type="molecule type" value="Genomic_DNA"/>
</dbReference>
<keyword evidence="2" id="KW-0862">Zinc</keyword>
<proteinExistence type="predicted"/>
<dbReference type="PANTHER" id="PTHR22663">
    <property type="entry name" value="RING FINGER PROTEIN NARYA-RELATED"/>
    <property type="match status" value="1"/>
</dbReference>
<dbReference type="PROSITE" id="PS50089">
    <property type="entry name" value="ZF_RING_2"/>
    <property type="match status" value="1"/>
</dbReference>
<name>A0A158NEW3_ATTCE</name>
<dbReference type="Gene3D" id="3.30.40.10">
    <property type="entry name" value="Zinc/RING finger domain, C3HC4 (zinc finger)"/>
    <property type="match status" value="1"/>
</dbReference>
<dbReference type="Proteomes" id="UP000005205">
    <property type="component" value="Unassembled WGS sequence"/>
</dbReference>
<keyword evidence="1 4" id="KW-0479">Metal-binding</keyword>
<dbReference type="eggNOG" id="KOG4739">
    <property type="taxonomic scope" value="Eukaryota"/>
</dbReference>
<dbReference type="PANTHER" id="PTHR22663:SF17">
    <property type="entry name" value="RING FINGER PROTEIN NARYA-RELATED"/>
    <property type="match status" value="1"/>
</dbReference>